<keyword evidence="3 8" id="KW-0812">Transmembrane</keyword>
<evidence type="ECO:0000256" key="1">
    <source>
        <dbReference type="ARBA" id="ARBA00004141"/>
    </source>
</evidence>
<dbReference type="InterPro" id="IPR000008">
    <property type="entry name" value="C2_dom"/>
</dbReference>
<evidence type="ECO:0000256" key="3">
    <source>
        <dbReference type="ARBA" id="ARBA00022692"/>
    </source>
</evidence>
<gene>
    <name evidence="10" type="primary">SYT14</name>
    <name evidence="10" type="ORF">AWC38_SpisGene9209</name>
</gene>
<dbReference type="Pfam" id="PF25987">
    <property type="entry name" value="PRRT3"/>
    <property type="match status" value="1"/>
</dbReference>
<feature type="transmembrane region" description="Helical" evidence="8">
    <location>
        <begin position="196"/>
        <end position="217"/>
    </location>
</feature>
<feature type="compositionally biased region" description="Polar residues" evidence="7">
    <location>
        <begin position="510"/>
        <end position="529"/>
    </location>
</feature>
<evidence type="ECO:0000256" key="5">
    <source>
        <dbReference type="ARBA" id="ARBA00022989"/>
    </source>
</evidence>
<evidence type="ECO:0000256" key="8">
    <source>
        <dbReference type="SAM" id="Phobius"/>
    </source>
</evidence>
<evidence type="ECO:0000256" key="2">
    <source>
        <dbReference type="ARBA" id="ARBA00022553"/>
    </source>
</evidence>
<evidence type="ECO:0000256" key="6">
    <source>
        <dbReference type="ARBA" id="ARBA00023136"/>
    </source>
</evidence>
<keyword evidence="11" id="KW-1185">Reference proteome</keyword>
<dbReference type="OrthoDB" id="5978493at2759"/>
<feature type="transmembrane region" description="Helical" evidence="8">
    <location>
        <begin position="76"/>
        <end position="94"/>
    </location>
</feature>
<dbReference type="Pfam" id="PF00168">
    <property type="entry name" value="C2"/>
    <property type="match status" value="1"/>
</dbReference>
<dbReference type="AlphaFoldDB" id="A0A2B4SBE1"/>
<evidence type="ECO:0000313" key="10">
    <source>
        <dbReference type="EMBL" id="PFX26140.1"/>
    </source>
</evidence>
<protein>
    <submittedName>
        <fullName evidence="10">Synaptotagmin-14</fullName>
    </submittedName>
</protein>
<name>A0A2B4SBE1_STYPI</name>
<comment type="subcellular location">
    <subcellularLocation>
        <location evidence="1">Membrane</location>
        <topology evidence="1">Multi-pass membrane protein</topology>
    </subcellularLocation>
</comment>
<keyword evidence="4" id="KW-0732">Signal</keyword>
<feature type="compositionally biased region" description="Basic and acidic residues" evidence="7">
    <location>
        <begin position="455"/>
        <end position="475"/>
    </location>
</feature>
<dbReference type="SUPFAM" id="SSF49562">
    <property type="entry name" value="C2 domain (Calcium/lipid-binding domain, CaLB)"/>
    <property type="match status" value="2"/>
</dbReference>
<feature type="transmembrane region" description="Helical" evidence="8">
    <location>
        <begin position="223"/>
        <end position="243"/>
    </location>
</feature>
<reference evidence="11" key="1">
    <citation type="journal article" date="2017" name="bioRxiv">
        <title>Comparative analysis of the genomes of Stylophora pistillata and Acropora digitifera provides evidence for extensive differences between species of corals.</title>
        <authorList>
            <person name="Voolstra C.R."/>
            <person name="Li Y."/>
            <person name="Liew Y.J."/>
            <person name="Baumgarten S."/>
            <person name="Zoccola D."/>
            <person name="Flot J.-F."/>
            <person name="Tambutte S."/>
            <person name="Allemand D."/>
            <person name="Aranda M."/>
        </authorList>
    </citation>
    <scope>NUCLEOTIDE SEQUENCE [LARGE SCALE GENOMIC DNA]</scope>
</reference>
<organism evidence="10 11">
    <name type="scientific">Stylophora pistillata</name>
    <name type="common">Smooth cauliflower coral</name>
    <dbReference type="NCBI Taxonomy" id="50429"/>
    <lineage>
        <taxon>Eukaryota</taxon>
        <taxon>Metazoa</taxon>
        <taxon>Cnidaria</taxon>
        <taxon>Anthozoa</taxon>
        <taxon>Hexacorallia</taxon>
        <taxon>Scleractinia</taxon>
        <taxon>Astrocoeniina</taxon>
        <taxon>Pocilloporidae</taxon>
        <taxon>Stylophora</taxon>
    </lineage>
</organism>
<comment type="caution">
    <text evidence="10">The sequence shown here is derived from an EMBL/GenBank/DDBJ whole genome shotgun (WGS) entry which is preliminary data.</text>
</comment>
<feature type="domain" description="C2" evidence="9">
    <location>
        <begin position="696"/>
        <end position="832"/>
    </location>
</feature>
<evidence type="ECO:0000259" key="9">
    <source>
        <dbReference type="PROSITE" id="PS50004"/>
    </source>
</evidence>
<evidence type="ECO:0000313" key="11">
    <source>
        <dbReference type="Proteomes" id="UP000225706"/>
    </source>
</evidence>
<feature type="transmembrane region" description="Helical" evidence="8">
    <location>
        <begin position="287"/>
        <end position="308"/>
    </location>
</feature>
<feature type="transmembrane region" description="Helical" evidence="8">
    <location>
        <begin position="115"/>
        <end position="137"/>
    </location>
</feature>
<dbReference type="InterPro" id="IPR059081">
    <property type="entry name" value="PRRT3-4"/>
</dbReference>
<feature type="region of interest" description="Disordered" evidence="7">
    <location>
        <begin position="450"/>
        <end position="529"/>
    </location>
</feature>
<sequence length="836" mass="93932">MVDKLSEGCSRIMPVLANNLHQAASFNGTLNVAVGSNTSDTPPNLESGTRHHRPLNSEPVPDWQEAKAAFKWGWELHWISFVVLFLGLAIYSTVKLVAASKRRQVREKVSRNVSYAVHSLLIVLGITRALALVLFPYEITTNLNEADIVIPLYVHRIIFGLGFPCFMAAFALIQITFTASVKTTPLTFSKLRRIRFLVFVIIGHFSVVIVADVVTALVESTSALYMVCTAYLLSMTLFTGIRISKTGWKVVRENREHNFTMPSTMTASTMTIGTAHRMRQASFNRRAVRKVFTITTLTIFFCIALFALKIYDLVEVIEYVYVLDKNKKLAPWPWFIHETLFRLTEFALACTVIYAVSPLKPPKECILGCNWCCFKSGTSEITTSRGEYRERAGTNQKASERNSLGVSELFASVTESFVMSKKEEKETKKSVSIFSLWRCCIGAETNRPKVQKKSVAKDQPDAPTEEGKEALEDKGNAVSTNDLELEYVPTQPESAPVVSPSDDYRPSYEEANTASTAPSTVGSEEDSSLNAPASIQVMQENGAPSKINREIGTGGRLNLQFVYDPAPSKLTLTLLGVEFPPFQKWKMDDLEVSCTLLPIHQHSFRARPKKFKDPFTMTLTPKEKIKTMSLRFRLYNHRAMTKHLIGQGVVSLGEISLSLQAVKIALDLNIPETYAIDSRYIESVTGASGQTSPEDSKPEILLSLEYRSLTRKLIAEVIKTRHLGLLNNSKPQDIAVEMKLIGDNNQLLRVCRTSLKKHVIDAEFNEMFMFRVTYDKLASIAVVFTLFRMTERRGKRENIGEVCFGKQSSSHEQQNHWNQVVTGSERVVTQWHPLFK</sequence>
<dbReference type="PANTHER" id="PTHR35578:SF6">
    <property type="entry name" value="PROLINE-RICH TRANSMEMBRANE PROTEIN 4"/>
    <property type="match status" value="1"/>
</dbReference>
<keyword evidence="6 8" id="KW-0472">Membrane</keyword>
<dbReference type="STRING" id="50429.A0A2B4SBE1"/>
<keyword evidence="5 8" id="KW-1133">Transmembrane helix</keyword>
<evidence type="ECO:0000256" key="4">
    <source>
        <dbReference type="ARBA" id="ARBA00022729"/>
    </source>
</evidence>
<accession>A0A2B4SBE1</accession>
<evidence type="ECO:0000256" key="7">
    <source>
        <dbReference type="SAM" id="MobiDB-lite"/>
    </source>
</evidence>
<proteinExistence type="predicted"/>
<feature type="compositionally biased region" description="Polar residues" evidence="7">
    <location>
        <begin position="37"/>
        <end position="47"/>
    </location>
</feature>
<dbReference type="InterPro" id="IPR052836">
    <property type="entry name" value="PRRT_domain-containing"/>
</dbReference>
<dbReference type="Gene3D" id="2.60.40.150">
    <property type="entry name" value="C2 domain"/>
    <property type="match status" value="1"/>
</dbReference>
<keyword evidence="2" id="KW-0597">Phosphoprotein</keyword>
<dbReference type="EMBL" id="LSMT01000133">
    <property type="protein sequence ID" value="PFX26140.1"/>
    <property type="molecule type" value="Genomic_DNA"/>
</dbReference>
<dbReference type="PROSITE" id="PS50004">
    <property type="entry name" value="C2"/>
    <property type="match status" value="1"/>
</dbReference>
<feature type="transmembrane region" description="Helical" evidence="8">
    <location>
        <begin position="157"/>
        <end position="175"/>
    </location>
</feature>
<dbReference type="Proteomes" id="UP000225706">
    <property type="component" value="Unassembled WGS sequence"/>
</dbReference>
<dbReference type="InterPro" id="IPR035892">
    <property type="entry name" value="C2_domain_sf"/>
</dbReference>
<dbReference type="PANTHER" id="PTHR35578">
    <property type="entry name" value="PROLINE-RICH TRANSMEMBRANE PROTEIN 4-RELATED"/>
    <property type="match status" value="1"/>
</dbReference>
<feature type="region of interest" description="Disordered" evidence="7">
    <location>
        <begin position="37"/>
        <end position="58"/>
    </location>
</feature>